<organism evidence="1 2">
    <name type="scientific">Rossellomorea vietnamensis</name>
    <dbReference type="NCBI Taxonomy" id="218284"/>
    <lineage>
        <taxon>Bacteria</taxon>
        <taxon>Bacillati</taxon>
        <taxon>Bacillota</taxon>
        <taxon>Bacilli</taxon>
        <taxon>Bacillales</taxon>
        <taxon>Bacillaceae</taxon>
        <taxon>Rossellomorea</taxon>
    </lineage>
</organism>
<name>A0A5D4MG10_9BACI</name>
<dbReference type="RefSeq" id="WP_148953036.1">
    <property type="nucleotide sequence ID" value="NZ_VTEG01000002.1"/>
</dbReference>
<accession>A0A5D4MG10</accession>
<comment type="caution">
    <text evidence="1">The sequence shown here is derived from an EMBL/GenBank/DDBJ whole genome shotgun (WGS) entry which is preliminary data.</text>
</comment>
<dbReference type="AlphaFoldDB" id="A0A5D4MG10"/>
<evidence type="ECO:0000313" key="2">
    <source>
        <dbReference type="Proteomes" id="UP000325182"/>
    </source>
</evidence>
<sequence>MGKLLSIGYGVNDRLEMAGGFLFGSNSLRLSMVLRDTREEKGVSGVLREGDEGYLSWKKGS</sequence>
<evidence type="ECO:0000313" key="1">
    <source>
        <dbReference type="EMBL" id="TYS00643.1"/>
    </source>
</evidence>
<reference evidence="1 2" key="1">
    <citation type="submission" date="2019-08" db="EMBL/GenBank/DDBJ databases">
        <title>Bacillus genomes from the desert of Cuatro Cienegas, Coahuila.</title>
        <authorList>
            <person name="Olmedo-Alvarez G."/>
        </authorList>
    </citation>
    <scope>NUCLEOTIDE SEQUENCE [LARGE SCALE GENOMIC DNA]</scope>
    <source>
        <strain evidence="1 2">CH128b_4D</strain>
    </source>
</reference>
<dbReference type="EMBL" id="VTEG01000002">
    <property type="protein sequence ID" value="TYS00643.1"/>
    <property type="molecule type" value="Genomic_DNA"/>
</dbReference>
<proteinExistence type="predicted"/>
<gene>
    <name evidence="1" type="ORF">FZC84_03865</name>
</gene>
<protein>
    <submittedName>
        <fullName evidence="1">Uncharacterized protein</fullName>
    </submittedName>
</protein>
<dbReference type="Proteomes" id="UP000325182">
    <property type="component" value="Unassembled WGS sequence"/>
</dbReference>